<evidence type="ECO:0000256" key="6">
    <source>
        <dbReference type="ARBA" id="ARBA00023136"/>
    </source>
</evidence>
<dbReference type="GO" id="GO:0034040">
    <property type="term" value="F:ATPase-coupled lipid transmembrane transporter activity"/>
    <property type="evidence" value="ECO:0007669"/>
    <property type="project" value="TreeGrafter"/>
</dbReference>
<evidence type="ECO:0000256" key="7">
    <source>
        <dbReference type="SAM" id="Phobius"/>
    </source>
</evidence>
<dbReference type="InterPro" id="IPR003593">
    <property type="entry name" value="AAA+_ATPase"/>
</dbReference>
<dbReference type="GO" id="GO:0016887">
    <property type="term" value="F:ATP hydrolysis activity"/>
    <property type="evidence" value="ECO:0007669"/>
    <property type="project" value="InterPro"/>
</dbReference>
<keyword evidence="4 10" id="KW-0067">ATP-binding</keyword>
<feature type="transmembrane region" description="Helical" evidence="7">
    <location>
        <begin position="251"/>
        <end position="277"/>
    </location>
</feature>
<dbReference type="AlphaFoldDB" id="A0A162LN92"/>
<evidence type="ECO:0000259" key="8">
    <source>
        <dbReference type="PROSITE" id="PS50893"/>
    </source>
</evidence>
<dbReference type="InterPro" id="IPR017871">
    <property type="entry name" value="ABC_transporter-like_CS"/>
</dbReference>
<dbReference type="InterPro" id="IPR011527">
    <property type="entry name" value="ABC1_TM_dom"/>
</dbReference>
<dbReference type="Proteomes" id="UP000075787">
    <property type="component" value="Unassembled WGS sequence"/>
</dbReference>
<keyword evidence="3" id="KW-0547">Nucleotide-binding</keyword>
<dbReference type="InterPro" id="IPR003439">
    <property type="entry name" value="ABC_transporter-like_ATP-bd"/>
</dbReference>
<feature type="domain" description="ABC transmembrane type-1" evidence="9">
    <location>
        <begin position="20"/>
        <end position="309"/>
    </location>
</feature>
<dbReference type="Pfam" id="PF00005">
    <property type="entry name" value="ABC_tran"/>
    <property type="match status" value="1"/>
</dbReference>
<evidence type="ECO:0000259" key="9">
    <source>
        <dbReference type="PROSITE" id="PS50929"/>
    </source>
</evidence>
<dbReference type="PANTHER" id="PTHR24221">
    <property type="entry name" value="ATP-BINDING CASSETTE SUB-FAMILY B"/>
    <property type="match status" value="1"/>
</dbReference>
<feature type="domain" description="ABC transporter" evidence="8">
    <location>
        <begin position="341"/>
        <end position="558"/>
    </location>
</feature>
<dbReference type="Gene3D" id="3.40.50.300">
    <property type="entry name" value="P-loop containing nucleotide triphosphate hydrolases"/>
    <property type="match status" value="1"/>
</dbReference>
<dbReference type="InterPro" id="IPR039421">
    <property type="entry name" value="Type_1_exporter"/>
</dbReference>
<evidence type="ECO:0000256" key="5">
    <source>
        <dbReference type="ARBA" id="ARBA00022989"/>
    </source>
</evidence>
<keyword evidence="6 7" id="KW-0472">Membrane</keyword>
<feature type="transmembrane region" description="Helical" evidence="7">
    <location>
        <begin position="140"/>
        <end position="161"/>
    </location>
</feature>
<dbReference type="EMBL" id="LPZR01000054">
    <property type="protein sequence ID" value="KYO55890.1"/>
    <property type="molecule type" value="Genomic_DNA"/>
</dbReference>
<dbReference type="GO" id="GO:0005524">
    <property type="term" value="F:ATP binding"/>
    <property type="evidence" value="ECO:0007669"/>
    <property type="project" value="UniProtKB-KW"/>
</dbReference>
<evidence type="ECO:0000313" key="10">
    <source>
        <dbReference type="EMBL" id="KYO55890.1"/>
    </source>
</evidence>
<evidence type="ECO:0000256" key="3">
    <source>
        <dbReference type="ARBA" id="ARBA00022741"/>
    </source>
</evidence>
<dbReference type="OrthoDB" id="5288404at2"/>
<protein>
    <submittedName>
        <fullName evidence="10">ABC transporter ATP-binding protein</fullName>
    </submittedName>
</protein>
<proteinExistence type="predicted"/>
<dbReference type="InterPro" id="IPR036640">
    <property type="entry name" value="ABC1_TM_sf"/>
</dbReference>
<name>A0A162LN92_9PROT</name>
<keyword evidence="5 7" id="KW-1133">Transmembrane helix</keyword>
<gene>
    <name evidence="10" type="ORF">AUP44_22845</name>
</gene>
<dbReference type="GO" id="GO:0005886">
    <property type="term" value="C:plasma membrane"/>
    <property type="evidence" value="ECO:0007669"/>
    <property type="project" value="UniProtKB-SubCell"/>
</dbReference>
<evidence type="ECO:0000313" key="11">
    <source>
        <dbReference type="Proteomes" id="UP000075787"/>
    </source>
</evidence>
<dbReference type="GO" id="GO:0140359">
    <property type="term" value="F:ABC-type transporter activity"/>
    <property type="evidence" value="ECO:0007669"/>
    <property type="project" value="InterPro"/>
</dbReference>
<dbReference type="PROSITE" id="PS50893">
    <property type="entry name" value="ABC_TRANSPORTER_2"/>
    <property type="match status" value="1"/>
</dbReference>
<feature type="transmembrane region" description="Helical" evidence="7">
    <location>
        <begin position="283"/>
        <end position="300"/>
    </location>
</feature>
<evidence type="ECO:0000256" key="2">
    <source>
        <dbReference type="ARBA" id="ARBA00022692"/>
    </source>
</evidence>
<sequence>MRALAATAALFFRMRRKPLLGGIALAALTVLAGVALLGLSGWFITATAAAGSAAVTALAFDVFRPAAGIRMLALLRTGGRYGERLVSHDATLGLLAELRERLFRAHARADRARALKARPARLLHRLTVEVDALDTVYLRVLLPAAAAVITAALAALALSLIDTRLGAGVGLGVAVTGIALPLVLARAADRPARRRAAALEALRMRTVDLVAGQTDHLMTGRIGAARDHAAAAETRLALTDDRLNRLDTAAAAGFGAASAVLLAGSLAAAAGLVQAGIATVPQAALVVLVALALMEPFAALRRGVLDLGRTVIAARRLLPMLKPRPAPPPPAADPPPAPSALVIEDLRFAHQGATAPLFDGLSLALARGERVALLGPSGAGKSTLVELIAGERLPDHGRIRALPHSLLGQATELFADDLAGNLLLADPAATSDRMLAALDRAGLGQLVREHMAGLGQRLGEGGEGLSSGQRRRMALARIFLRDAPLLLLDEPTDGLDARTAAEVLTTVKELPQTQTILVVTHLRREAALADRLLIMEGGRITGDLRRGETEFRAALDRLRPD</sequence>
<comment type="caution">
    <text evidence="10">The sequence shown here is derived from an EMBL/GenBank/DDBJ whole genome shotgun (WGS) entry which is preliminary data.</text>
</comment>
<organism evidence="10 11">
    <name type="scientific">Tistrella mobilis</name>
    <dbReference type="NCBI Taxonomy" id="171437"/>
    <lineage>
        <taxon>Bacteria</taxon>
        <taxon>Pseudomonadati</taxon>
        <taxon>Pseudomonadota</taxon>
        <taxon>Alphaproteobacteria</taxon>
        <taxon>Geminicoccales</taxon>
        <taxon>Geminicoccaceae</taxon>
        <taxon>Tistrella</taxon>
    </lineage>
</organism>
<keyword evidence="2 7" id="KW-0812">Transmembrane</keyword>
<dbReference type="InterPro" id="IPR027417">
    <property type="entry name" value="P-loop_NTPase"/>
</dbReference>
<feature type="transmembrane region" description="Helical" evidence="7">
    <location>
        <begin position="42"/>
        <end position="63"/>
    </location>
</feature>
<evidence type="ECO:0000256" key="4">
    <source>
        <dbReference type="ARBA" id="ARBA00022840"/>
    </source>
</evidence>
<comment type="subcellular location">
    <subcellularLocation>
        <location evidence="1">Cell membrane</location>
        <topology evidence="1">Multi-pass membrane protein</topology>
    </subcellularLocation>
</comment>
<dbReference type="PROSITE" id="PS00211">
    <property type="entry name" value="ABC_TRANSPORTER_1"/>
    <property type="match status" value="1"/>
</dbReference>
<dbReference type="PANTHER" id="PTHR24221:SF654">
    <property type="entry name" value="ATP-BINDING CASSETTE SUB-FAMILY B MEMBER 6"/>
    <property type="match status" value="1"/>
</dbReference>
<dbReference type="SUPFAM" id="SSF90123">
    <property type="entry name" value="ABC transporter transmembrane region"/>
    <property type="match status" value="1"/>
</dbReference>
<evidence type="ECO:0000256" key="1">
    <source>
        <dbReference type="ARBA" id="ARBA00004651"/>
    </source>
</evidence>
<dbReference type="SUPFAM" id="SSF52540">
    <property type="entry name" value="P-loop containing nucleoside triphosphate hydrolases"/>
    <property type="match status" value="1"/>
</dbReference>
<dbReference type="SMART" id="SM00382">
    <property type="entry name" value="AAA"/>
    <property type="match status" value="1"/>
</dbReference>
<accession>A0A162LN92</accession>
<reference evidence="10 11" key="1">
    <citation type="submission" date="2015-12" db="EMBL/GenBank/DDBJ databases">
        <title>Genome sequence of Tistrella mobilis MCCC 1A02139.</title>
        <authorList>
            <person name="Lu L."/>
            <person name="Lai Q."/>
            <person name="Shao Z."/>
            <person name="Qian P."/>
        </authorList>
    </citation>
    <scope>NUCLEOTIDE SEQUENCE [LARGE SCALE GENOMIC DNA]</scope>
    <source>
        <strain evidence="10 11">MCCC 1A02139</strain>
    </source>
</reference>
<feature type="transmembrane region" description="Helical" evidence="7">
    <location>
        <begin position="167"/>
        <end position="185"/>
    </location>
</feature>
<dbReference type="Gene3D" id="1.20.1560.10">
    <property type="entry name" value="ABC transporter type 1, transmembrane domain"/>
    <property type="match status" value="1"/>
</dbReference>
<dbReference type="PROSITE" id="PS50929">
    <property type="entry name" value="ABC_TM1F"/>
    <property type="match status" value="1"/>
</dbReference>